<dbReference type="CDD" id="cd01536">
    <property type="entry name" value="PBP1_ABC_sugar_binding-like"/>
    <property type="match status" value="1"/>
</dbReference>
<dbReference type="Pfam" id="PF13407">
    <property type="entry name" value="Peripla_BP_4"/>
    <property type="match status" value="1"/>
</dbReference>
<keyword evidence="3 4" id="KW-0732">Signal</keyword>
<sequence length="320" mass="34477">MKKRLAMILAAGLMVTSLAGCGGSSDSSSSSDNGSDGGDVFTVAYCNSGDSDVFDKLKKDTFNDLVGDDATIKVVNSEANMDPQKQLNQIDDAIMQEVDAIIAVPIDYSGITPGVQNANQADIPVICLGIESEGGEYTFVGCQNRDAGVMQAEYMAEELPDNAKVLYLSGTPGLYHSVERHDGFFETMKEKRPDVEIIAEMTGEYTRDKAQKVVEDWCQSYDAFDAIVCANDQMALGAVEALKAADRLDGVLIAGVDATDEAMQKIKSGEMAISIRQSADALAKNCYETIQKLQKGEDPGERVIVDFEPVTIDNVADYLK</sequence>
<dbReference type="AlphaFoldDB" id="A0A316A074"/>
<feature type="domain" description="Periplasmic binding protein" evidence="5">
    <location>
        <begin position="66"/>
        <end position="297"/>
    </location>
</feature>
<evidence type="ECO:0000313" key="7">
    <source>
        <dbReference type="Proteomes" id="UP000254051"/>
    </source>
</evidence>
<dbReference type="GO" id="GO:0030313">
    <property type="term" value="C:cell envelope"/>
    <property type="evidence" value="ECO:0007669"/>
    <property type="project" value="UniProtKB-SubCell"/>
</dbReference>
<evidence type="ECO:0000256" key="4">
    <source>
        <dbReference type="SAM" id="SignalP"/>
    </source>
</evidence>
<dbReference type="PANTHER" id="PTHR46847:SF1">
    <property type="entry name" value="D-ALLOSE-BINDING PERIPLASMIC PROTEIN-RELATED"/>
    <property type="match status" value="1"/>
</dbReference>
<dbReference type="Gene3D" id="3.40.50.2300">
    <property type="match status" value="2"/>
</dbReference>
<dbReference type="RefSeq" id="WP_207657673.1">
    <property type="nucleotide sequence ID" value="NZ_QGDS01000002.1"/>
</dbReference>
<name>A0A316A074_9FIRM</name>
<evidence type="ECO:0000256" key="2">
    <source>
        <dbReference type="ARBA" id="ARBA00007639"/>
    </source>
</evidence>
<accession>A0A316A074</accession>
<dbReference type="Proteomes" id="UP000254051">
    <property type="component" value="Unassembled WGS sequence"/>
</dbReference>
<keyword evidence="7" id="KW-1185">Reference proteome</keyword>
<proteinExistence type="inferred from homology"/>
<feature type="signal peptide" evidence="4">
    <location>
        <begin position="1"/>
        <end position="19"/>
    </location>
</feature>
<evidence type="ECO:0000259" key="5">
    <source>
        <dbReference type="Pfam" id="PF13407"/>
    </source>
</evidence>
<organism evidence="6 7">
    <name type="scientific">Faecalicatena contorta</name>
    <dbReference type="NCBI Taxonomy" id="39482"/>
    <lineage>
        <taxon>Bacteria</taxon>
        <taxon>Bacillati</taxon>
        <taxon>Bacillota</taxon>
        <taxon>Clostridia</taxon>
        <taxon>Lachnospirales</taxon>
        <taxon>Lachnospiraceae</taxon>
        <taxon>Faecalicatena</taxon>
    </lineage>
</organism>
<dbReference type="PROSITE" id="PS51257">
    <property type="entry name" value="PROKAR_LIPOPROTEIN"/>
    <property type="match status" value="1"/>
</dbReference>
<gene>
    <name evidence="6" type="ORF">SAMN05216529_10297</name>
</gene>
<evidence type="ECO:0000256" key="3">
    <source>
        <dbReference type="ARBA" id="ARBA00022729"/>
    </source>
</evidence>
<dbReference type="EMBL" id="UHJJ01000002">
    <property type="protein sequence ID" value="SUQ12882.1"/>
    <property type="molecule type" value="Genomic_DNA"/>
</dbReference>
<evidence type="ECO:0000256" key="1">
    <source>
        <dbReference type="ARBA" id="ARBA00004196"/>
    </source>
</evidence>
<comment type="subcellular location">
    <subcellularLocation>
        <location evidence="1">Cell envelope</location>
    </subcellularLocation>
</comment>
<dbReference type="SUPFAM" id="SSF53822">
    <property type="entry name" value="Periplasmic binding protein-like I"/>
    <property type="match status" value="1"/>
</dbReference>
<dbReference type="InterPro" id="IPR025997">
    <property type="entry name" value="SBP_2_dom"/>
</dbReference>
<dbReference type="GO" id="GO:0030246">
    <property type="term" value="F:carbohydrate binding"/>
    <property type="evidence" value="ECO:0007669"/>
    <property type="project" value="UniProtKB-ARBA"/>
</dbReference>
<dbReference type="PANTHER" id="PTHR46847">
    <property type="entry name" value="D-ALLOSE-BINDING PERIPLASMIC PROTEIN-RELATED"/>
    <property type="match status" value="1"/>
</dbReference>
<dbReference type="InterPro" id="IPR028082">
    <property type="entry name" value="Peripla_BP_I"/>
</dbReference>
<comment type="similarity">
    <text evidence="2">Belongs to the bacterial solute-binding protein 2 family.</text>
</comment>
<reference evidence="7" key="1">
    <citation type="submission" date="2017-07" db="EMBL/GenBank/DDBJ databases">
        <authorList>
            <person name="Varghese N."/>
            <person name="Submissions S."/>
        </authorList>
    </citation>
    <scope>NUCLEOTIDE SEQUENCE [LARGE SCALE GENOMIC DNA]</scope>
    <source>
        <strain evidence="7">NLAE-zl-C134</strain>
    </source>
</reference>
<evidence type="ECO:0000313" key="6">
    <source>
        <dbReference type="EMBL" id="SUQ12882.1"/>
    </source>
</evidence>
<protein>
    <submittedName>
        <fullName evidence="6">Monosaccharide ABC transporter substrate-binding protein, CUT2 family</fullName>
    </submittedName>
</protein>
<feature type="chain" id="PRO_5043163535" evidence="4">
    <location>
        <begin position="20"/>
        <end position="320"/>
    </location>
</feature>